<dbReference type="eggNOG" id="ENOG503296Y">
    <property type="taxonomic scope" value="Bacteria"/>
</dbReference>
<accession>F2LB35</accession>
<name>F2LB35_BURGS</name>
<dbReference type="Proteomes" id="UP000008316">
    <property type="component" value="Chromosome 1"/>
</dbReference>
<keyword evidence="2" id="KW-1185">Reference proteome</keyword>
<dbReference type="EMBL" id="CP002599">
    <property type="protein sequence ID" value="AEA60104.1"/>
    <property type="molecule type" value="Genomic_DNA"/>
</dbReference>
<dbReference type="InterPro" id="IPR021815">
    <property type="entry name" value="TsiV"/>
</dbReference>
<organism evidence="1 2">
    <name type="scientific">Burkholderia gladioli (strain BSR3)</name>
    <dbReference type="NCBI Taxonomy" id="999541"/>
    <lineage>
        <taxon>Bacteria</taxon>
        <taxon>Pseudomonadati</taxon>
        <taxon>Pseudomonadota</taxon>
        <taxon>Betaproteobacteria</taxon>
        <taxon>Burkholderiales</taxon>
        <taxon>Burkholderiaceae</taxon>
        <taxon>Burkholderia</taxon>
    </lineage>
</organism>
<protein>
    <submittedName>
        <fullName evidence="1">GP30 family protein</fullName>
    </submittedName>
</protein>
<dbReference type="Pfam" id="PF11876">
    <property type="entry name" value="TsiV"/>
    <property type="match status" value="1"/>
</dbReference>
<dbReference type="HOGENOM" id="CLU_1222860_0_0_4"/>
<dbReference type="AlphaFoldDB" id="F2LB35"/>
<dbReference type="KEGG" id="bgd:bgla_1g14330"/>
<reference evidence="1 2" key="1">
    <citation type="journal article" date="2011" name="J. Bacteriol.">
        <title>Complete genome sequence of Burkholderia gladioli BSR3.</title>
        <authorList>
            <person name="Seo Y.S."/>
            <person name="Lim J."/>
            <person name="Choi B.S."/>
            <person name="Kim H."/>
            <person name="Goo E."/>
            <person name="Lee B."/>
            <person name="Lim J.S."/>
            <person name="Choi I.Y."/>
            <person name="Moon J.S."/>
            <person name="Kim J."/>
            <person name="Hwang I."/>
        </authorList>
    </citation>
    <scope>NUCLEOTIDE SEQUENCE [LARGE SCALE GENOMIC DNA]</scope>
    <source>
        <strain evidence="1 2">BSR3</strain>
    </source>
</reference>
<evidence type="ECO:0000313" key="1">
    <source>
        <dbReference type="EMBL" id="AEA60104.1"/>
    </source>
</evidence>
<gene>
    <name evidence="1" type="ordered locus">bgla_1g14330</name>
</gene>
<sequence length="226" mass="24423">MRRPNRGVFSWPLVDVQENPDAFVKLFFDAAKRLSAIHGHAGFAVNLSPTNVNENEPTEYWISRMMPGLDVGAPGDLATRQLKAQIKTVGWLTAIDQAMLDAVGGLAALRSELPRDRFAIGDYGAGVVIRAGLLPESGASDDEKEPPVVPPAYIVLDHALRAIRAKALDALQHGTVNGGAPTYNTAASTAEWLRRFEVNDDELLRAKAAILKTPKLPADNAIPNRV</sequence>
<evidence type="ECO:0000313" key="2">
    <source>
        <dbReference type="Proteomes" id="UP000008316"/>
    </source>
</evidence>
<proteinExistence type="predicted"/>